<dbReference type="SUPFAM" id="SSF53850">
    <property type="entry name" value="Periplasmic binding protein-like II"/>
    <property type="match status" value="1"/>
</dbReference>
<dbReference type="InterPro" id="IPR050490">
    <property type="entry name" value="Bact_solute-bd_prot1"/>
</dbReference>
<dbReference type="Gene3D" id="3.40.190.10">
    <property type="entry name" value="Periplasmic binding protein-like II"/>
    <property type="match status" value="2"/>
</dbReference>
<proteinExistence type="predicted"/>
<accession>A0A645BI00</accession>
<dbReference type="InterPro" id="IPR006059">
    <property type="entry name" value="SBP"/>
</dbReference>
<protein>
    <recommendedName>
        <fullName evidence="2">Multiple sugar-binding protein</fullName>
    </recommendedName>
</protein>
<evidence type="ECO:0008006" key="2">
    <source>
        <dbReference type="Google" id="ProtNLM"/>
    </source>
</evidence>
<comment type="caution">
    <text evidence="1">The sequence shown here is derived from an EMBL/GenBank/DDBJ whole genome shotgun (WGS) entry which is preliminary data.</text>
</comment>
<dbReference type="AlphaFoldDB" id="A0A645BI00"/>
<dbReference type="Pfam" id="PF01547">
    <property type="entry name" value="SBP_bac_1"/>
    <property type="match status" value="1"/>
</dbReference>
<evidence type="ECO:0000313" key="1">
    <source>
        <dbReference type="EMBL" id="MPM65100.1"/>
    </source>
</evidence>
<reference evidence="1" key="1">
    <citation type="submission" date="2019-08" db="EMBL/GenBank/DDBJ databases">
        <authorList>
            <person name="Kucharzyk K."/>
            <person name="Murdoch R.W."/>
            <person name="Higgins S."/>
            <person name="Loffler F."/>
        </authorList>
    </citation>
    <scope>NUCLEOTIDE SEQUENCE</scope>
</reference>
<dbReference type="PANTHER" id="PTHR43649">
    <property type="entry name" value="ARABINOSE-BINDING PROTEIN-RELATED"/>
    <property type="match status" value="1"/>
</dbReference>
<name>A0A645BI00_9ZZZZ</name>
<gene>
    <name evidence="1" type="ORF">SDC9_111992</name>
</gene>
<organism evidence="1">
    <name type="scientific">bioreactor metagenome</name>
    <dbReference type="NCBI Taxonomy" id="1076179"/>
    <lineage>
        <taxon>unclassified sequences</taxon>
        <taxon>metagenomes</taxon>
        <taxon>ecological metagenomes</taxon>
    </lineage>
</organism>
<dbReference type="EMBL" id="VSSQ01020329">
    <property type="protein sequence ID" value="MPM65100.1"/>
    <property type="molecule type" value="Genomic_DNA"/>
</dbReference>
<sequence length="366" mass="39819">MIADAEKEFNVTSKVDTEEAEPYKTKIIAAVSADTAPDIFITWGRSFIRPFIDAGKLLNLSDYMSEDIKNNVISGSFSEFSLDGSVYAFTDANAIGALFCNQEMFDKYGLKIPTTWDELIAVCQAFIDQGITPLAVGAKDTWTLAMYHDIIALRCVGPEKLKTAIDTSDFSDPGFLEAATKLRQLVDMGAFDKGALAFTRDEGEAGFYAGTIPMMQQGSWTAARVYKDTSMVAGKIVSVPFPVINEAVCGAYDLTGGGQTAYAVNAKTSDPELAVVVAEYLAQHISAAKFSAGGGISPYKDAPTETSNELFMNTFKMAQNATSLSIWWDTYLPAAKKTVYLNKLQELFGGMITPEEYIQALNEMTE</sequence>